<dbReference type="PANTHER" id="PTHR46211:SF1">
    <property type="entry name" value="GLYCEROPHOSPHODIESTER PHOSPHODIESTERASE, CYTOPLASMIC"/>
    <property type="match status" value="1"/>
</dbReference>
<protein>
    <submittedName>
        <fullName evidence="2">Glycerophosphodiester phosphodiesterase</fullName>
    </submittedName>
</protein>
<dbReference type="GO" id="GO:0006629">
    <property type="term" value="P:lipid metabolic process"/>
    <property type="evidence" value="ECO:0007669"/>
    <property type="project" value="InterPro"/>
</dbReference>
<feature type="domain" description="GP-PDE" evidence="1">
    <location>
        <begin position="5"/>
        <end position="245"/>
    </location>
</feature>
<evidence type="ECO:0000259" key="1">
    <source>
        <dbReference type="PROSITE" id="PS51704"/>
    </source>
</evidence>
<dbReference type="Pfam" id="PF03009">
    <property type="entry name" value="GDPD"/>
    <property type="match status" value="1"/>
</dbReference>
<evidence type="ECO:0000313" key="2">
    <source>
        <dbReference type="EMBL" id="UJG44297.1"/>
    </source>
</evidence>
<dbReference type="InterPro" id="IPR017946">
    <property type="entry name" value="PLC-like_Pdiesterase_TIM-brl"/>
</dbReference>
<organism evidence="2">
    <name type="scientific">Candidatus Heimdallarchaeum endolithica</name>
    <dbReference type="NCBI Taxonomy" id="2876572"/>
    <lineage>
        <taxon>Archaea</taxon>
        <taxon>Promethearchaeati</taxon>
        <taxon>Candidatus Heimdallarchaeota</taxon>
        <taxon>Candidatus Heimdallarchaeia (ex Rinke et al. 2021) (nom. nud.)</taxon>
        <taxon>Candidatus Heimdallarchaeales</taxon>
        <taxon>Candidatus Heimdallarchaeaceae</taxon>
        <taxon>Candidatus Heimdallarchaeum</taxon>
    </lineage>
</organism>
<proteinExistence type="predicted"/>
<dbReference type="Proteomes" id="UP001200513">
    <property type="component" value="Chromosome"/>
</dbReference>
<accession>A0A9Y1BSS4</accession>
<name>A0A9Y1BSS4_9ARCH</name>
<dbReference type="AlphaFoldDB" id="A0A9Y1BSS4"/>
<dbReference type="InterPro" id="IPR030395">
    <property type="entry name" value="GP_PDE_dom"/>
</dbReference>
<dbReference type="Gene3D" id="3.20.20.190">
    <property type="entry name" value="Phosphatidylinositol (PI) phosphodiesterase"/>
    <property type="match status" value="1"/>
</dbReference>
<dbReference type="GO" id="GO:0008081">
    <property type="term" value="F:phosphoric diester hydrolase activity"/>
    <property type="evidence" value="ECO:0007669"/>
    <property type="project" value="InterPro"/>
</dbReference>
<dbReference type="PANTHER" id="PTHR46211">
    <property type="entry name" value="GLYCEROPHOSPHORYL DIESTER PHOSPHODIESTERASE"/>
    <property type="match status" value="1"/>
</dbReference>
<sequence length="247" mass="29277">MNINPYIIAHRGFSGKYPENTILAINNSIGKADIVEFDVQITKDKYVVLFHDETTKRIFPESREKRIQEIQYHELEKLNASNWFSSKIEKQIIPKLEDVIKKINNKISIIIELKNKGEKEEKVELATKVINILDDNKVSLKKGYLSVRDVEMLKIIHSLSSKYKIGLMQKNRKPEEFIELVEKNNIEFAQIRWKNWSESNWQDLLSLKTKVTAFYADEEEEYNFLIKKQVYGIFTNFPDRLRKKLYE</sequence>
<reference evidence="2" key="1">
    <citation type="journal article" date="2022" name="Nat. Microbiol.">
        <title>Unique mobile elements and scalable gene flow at the prokaryote-eukaryote boundary revealed by circularized Asgard archaea genomes.</title>
        <authorList>
            <person name="Wu F."/>
            <person name="Speth D.R."/>
            <person name="Philosof A."/>
            <person name="Cremiere A."/>
            <person name="Narayanan A."/>
            <person name="Barco R.A."/>
            <person name="Connon S.A."/>
            <person name="Amend J.P."/>
            <person name="Antoshechkin I.A."/>
            <person name="Orphan V.J."/>
        </authorList>
    </citation>
    <scope>NUCLEOTIDE SEQUENCE</scope>
    <source>
        <strain evidence="2">PR6</strain>
    </source>
</reference>
<dbReference type="SUPFAM" id="SSF51695">
    <property type="entry name" value="PLC-like phosphodiesterases"/>
    <property type="match status" value="1"/>
</dbReference>
<gene>
    <name evidence="2" type="ORF">K9W46_03720</name>
</gene>
<dbReference type="EMBL" id="CP084167">
    <property type="protein sequence ID" value="UJG44297.1"/>
    <property type="molecule type" value="Genomic_DNA"/>
</dbReference>
<dbReference type="PROSITE" id="PS51704">
    <property type="entry name" value="GP_PDE"/>
    <property type="match status" value="1"/>
</dbReference>